<name>A0ABC9NDZ8_BACUC</name>
<comment type="caution">
    <text evidence="1">The sequence shown here is derived from an EMBL/GenBank/DDBJ whole genome shotgun (WGS) entry which is preliminary data.</text>
</comment>
<proteinExistence type="predicted"/>
<dbReference type="Proteomes" id="UP000004110">
    <property type="component" value="Unassembled WGS sequence"/>
</dbReference>
<reference evidence="1" key="2">
    <citation type="submission" date="2013-11" db="EMBL/GenBank/DDBJ databases">
        <title>Draft genome sequence of Bacteroides uniformis (ATCC 8492).</title>
        <authorList>
            <person name="Sudarsanam P."/>
            <person name="Ley R."/>
            <person name="Guruge J."/>
            <person name="Turnbaugh P.J."/>
            <person name="Mahowald M."/>
            <person name="Liep D."/>
            <person name="Gordon J."/>
        </authorList>
    </citation>
    <scope>NUCLEOTIDE SEQUENCE</scope>
    <source>
        <strain evidence="1">ATCC 8492</strain>
    </source>
</reference>
<reference evidence="1" key="1">
    <citation type="submission" date="2007-06" db="EMBL/GenBank/DDBJ databases">
        <authorList>
            <person name="Fulton L."/>
            <person name="Clifton S."/>
            <person name="Fulton B."/>
            <person name="Xu J."/>
            <person name="Minx P."/>
            <person name="Pepin K.H."/>
            <person name="Johnson M."/>
            <person name="Thiruvilangam P."/>
            <person name="Bhonagiri V."/>
            <person name="Nash W.E."/>
            <person name="Mardis E.R."/>
            <person name="Wilson R.K."/>
        </authorList>
    </citation>
    <scope>NUCLEOTIDE SEQUENCE [LARGE SCALE GENOMIC DNA]</scope>
    <source>
        <strain evidence="1">ATCC 8492</strain>
    </source>
</reference>
<accession>A0ABC9NDZ8</accession>
<sequence length="39" mass="4681">MQADSRKIISENIVADRSKLKIICVFLHRIYFGRIPYER</sequence>
<evidence type="ECO:0000313" key="2">
    <source>
        <dbReference type="Proteomes" id="UP000004110"/>
    </source>
</evidence>
<dbReference type="EMBL" id="AAYH02000040">
    <property type="protein sequence ID" value="EDO54891.1"/>
    <property type="molecule type" value="Genomic_DNA"/>
</dbReference>
<evidence type="ECO:0000313" key="1">
    <source>
        <dbReference type="EMBL" id="EDO54891.1"/>
    </source>
</evidence>
<keyword evidence="2" id="KW-1185">Reference proteome</keyword>
<dbReference type="AlphaFoldDB" id="A0ABC9NDZ8"/>
<protein>
    <submittedName>
        <fullName evidence="1">Uncharacterized protein</fullName>
    </submittedName>
</protein>
<gene>
    <name evidence="1" type="ORF">BACUNI_01413</name>
</gene>
<organism evidence="1 2">
    <name type="scientific">Bacteroides uniformis (strain ATCC 8492 / DSM 6597 / CCUG 4942 / CIP 103695 / JCM 5828 / KCTC 5204 / NCTC 13054 / VPI 0061)</name>
    <dbReference type="NCBI Taxonomy" id="411479"/>
    <lineage>
        <taxon>Bacteria</taxon>
        <taxon>Pseudomonadati</taxon>
        <taxon>Bacteroidota</taxon>
        <taxon>Bacteroidia</taxon>
        <taxon>Bacteroidales</taxon>
        <taxon>Bacteroidaceae</taxon>
        <taxon>Bacteroides</taxon>
    </lineage>
</organism>